<dbReference type="EnsemblMetazoa" id="CLYHEMT009845.1">
    <property type="protein sequence ID" value="CLYHEMP009845.1"/>
    <property type="gene ID" value="CLYHEMG009845"/>
</dbReference>
<protein>
    <recommendedName>
        <fullName evidence="1">Reverse transcriptase domain-containing protein</fullName>
    </recommendedName>
</protein>
<feature type="domain" description="Reverse transcriptase" evidence="1">
    <location>
        <begin position="230"/>
        <end position="501"/>
    </location>
</feature>
<dbReference type="OrthoDB" id="5983101at2759"/>
<reference evidence="2" key="1">
    <citation type="submission" date="2021-01" db="UniProtKB">
        <authorList>
            <consortium name="EnsemblMetazoa"/>
        </authorList>
    </citation>
    <scope>IDENTIFICATION</scope>
</reference>
<dbReference type="Pfam" id="PF00078">
    <property type="entry name" value="RVT_1"/>
    <property type="match status" value="1"/>
</dbReference>
<sequence>FDLDPNKCFNIFNDKMKVLVDRHVPTVRLTKREVQSKLKPWITPGIVKSMSKRDFFQRKSLKSKNQATADHFDSLYRTYRNQIVNLSKLSKKNYYTSFFQRYSNNMKKVWSGIRDIISSKTQNNSNISISIDGQIQSKPDKVANHFNNFFTSIADDIRDKIPPSYQHFSSFLKHRNQNSIFLRPTSSDEVAKIIGSFSSSKSSGPNSIPIKILKILQDKISKPLSILINRSYHAGVFPEVLKISKVIPVFKNKGSPLDVSNYRPISLLSNIEKIYEKIMYSRVVEFLNQFNQIYSRQFGFRKGHSTTHTLMNILERIREHLDGGGFACGVFVDLQKAFDTVDHEILISKLDHYGIRGNTKAWFKSYLSDRSQYVSISGTNSNHKPIKHGVPQGSVLGPLLFLVYINDLHYYIRTSETYHFADDTHLLNLSQTVWSLCGRVNSDLRVLVSWLNANKISLNASKTEFIIFRSNRRRLDTIPKIEISGKRLTPSKTIKYLGVHLDEHLSWKQHVAVVAAKLRRANGAISKLRHYLPLPNLINVYHAIFSSHIRYACQTWGLCDNTVTHRIQVLQNTAIRIMTFQEPRASVTPTYNELKILKFFDLVETLNIMFIYRYLNRYLPSDCLSTFTFSIIPHDIGTRANHISLLFIRNVNTTTFGLHSLTRLASRQWNNLQEHLDDKNLQIIEPLDLLSHIHEFYLNKYAPQE</sequence>
<evidence type="ECO:0000259" key="1">
    <source>
        <dbReference type="PROSITE" id="PS50878"/>
    </source>
</evidence>
<dbReference type="Proteomes" id="UP000594262">
    <property type="component" value="Unplaced"/>
</dbReference>
<dbReference type="PROSITE" id="PS50878">
    <property type="entry name" value="RT_POL"/>
    <property type="match status" value="1"/>
</dbReference>
<dbReference type="InterPro" id="IPR043502">
    <property type="entry name" value="DNA/RNA_pol_sf"/>
</dbReference>
<dbReference type="SUPFAM" id="SSF56672">
    <property type="entry name" value="DNA/RNA polymerases"/>
    <property type="match status" value="1"/>
</dbReference>
<evidence type="ECO:0000313" key="2">
    <source>
        <dbReference type="EnsemblMetazoa" id="CLYHEMP009845.1"/>
    </source>
</evidence>
<organism evidence="2 3">
    <name type="scientific">Clytia hemisphaerica</name>
    <dbReference type="NCBI Taxonomy" id="252671"/>
    <lineage>
        <taxon>Eukaryota</taxon>
        <taxon>Metazoa</taxon>
        <taxon>Cnidaria</taxon>
        <taxon>Hydrozoa</taxon>
        <taxon>Hydroidolina</taxon>
        <taxon>Leptothecata</taxon>
        <taxon>Obeliida</taxon>
        <taxon>Clytiidae</taxon>
        <taxon>Clytia</taxon>
    </lineage>
</organism>
<dbReference type="AlphaFoldDB" id="A0A7M5VBW5"/>
<proteinExistence type="predicted"/>
<dbReference type="CDD" id="cd01650">
    <property type="entry name" value="RT_nLTR_like"/>
    <property type="match status" value="1"/>
</dbReference>
<dbReference type="PANTHER" id="PTHR33332">
    <property type="entry name" value="REVERSE TRANSCRIPTASE DOMAIN-CONTAINING PROTEIN"/>
    <property type="match status" value="1"/>
</dbReference>
<dbReference type="InterPro" id="IPR000477">
    <property type="entry name" value="RT_dom"/>
</dbReference>
<name>A0A7M5VBW5_9CNID</name>
<keyword evidence="3" id="KW-1185">Reference proteome</keyword>
<evidence type="ECO:0000313" key="3">
    <source>
        <dbReference type="Proteomes" id="UP000594262"/>
    </source>
</evidence>
<accession>A0A7M5VBW5</accession>